<reference evidence="1" key="1">
    <citation type="submission" date="2014-05" db="EMBL/GenBank/DDBJ databases">
        <authorList>
            <person name="Chronopoulou M."/>
        </authorList>
    </citation>
    <scope>NUCLEOTIDE SEQUENCE</scope>
    <source>
        <tissue evidence="1">Whole organism</tissue>
    </source>
</reference>
<name>A0A0K2T6K4_LEPSM</name>
<dbReference type="AlphaFoldDB" id="A0A0K2T6K4"/>
<accession>A0A0K2T6K4</accession>
<organism evidence="1">
    <name type="scientific">Lepeophtheirus salmonis</name>
    <name type="common">Salmon louse</name>
    <name type="synonym">Caligus salmonis</name>
    <dbReference type="NCBI Taxonomy" id="72036"/>
    <lineage>
        <taxon>Eukaryota</taxon>
        <taxon>Metazoa</taxon>
        <taxon>Ecdysozoa</taxon>
        <taxon>Arthropoda</taxon>
        <taxon>Crustacea</taxon>
        <taxon>Multicrustacea</taxon>
        <taxon>Hexanauplia</taxon>
        <taxon>Copepoda</taxon>
        <taxon>Siphonostomatoida</taxon>
        <taxon>Caligidae</taxon>
        <taxon>Lepeophtheirus</taxon>
    </lineage>
</organism>
<protein>
    <submittedName>
        <fullName evidence="1">Uncharacterized protein</fullName>
    </submittedName>
</protein>
<proteinExistence type="predicted"/>
<sequence length="23" mass="2814">MEFEKKKKKLYIYVEEISPKAIV</sequence>
<evidence type="ECO:0000313" key="1">
    <source>
        <dbReference type="EMBL" id="CDW21217.1"/>
    </source>
</evidence>
<dbReference type="EMBL" id="HACA01003856">
    <property type="protein sequence ID" value="CDW21217.1"/>
    <property type="molecule type" value="Transcribed_RNA"/>
</dbReference>